<dbReference type="AlphaFoldDB" id="A0AA88YGX5"/>
<accession>A0AA88YGX5</accession>
<reference evidence="1" key="1">
    <citation type="submission" date="2019-08" db="EMBL/GenBank/DDBJ databases">
        <title>The improved chromosome-level genome for the pearl oyster Pinctada fucata martensii using PacBio sequencing and Hi-C.</title>
        <authorList>
            <person name="Zheng Z."/>
        </authorList>
    </citation>
    <scope>NUCLEOTIDE SEQUENCE</scope>
    <source>
        <strain evidence="1">ZZ-2019</strain>
        <tissue evidence="1">Adductor muscle</tissue>
    </source>
</reference>
<gene>
    <name evidence="1" type="ORF">FSP39_007033</name>
</gene>
<name>A0AA88YGX5_PINIB</name>
<organism evidence="1 2">
    <name type="scientific">Pinctada imbricata</name>
    <name type="common">Atlantic pearl-oyster</name>
    <name type="synonym">Pinctada martensii</name>
    <dbReference type="NCBI Taxonomy" id="66713"/>
    <lineage>
        <taxon>Eukaryota</taxon>
        <taxon>Metazoa</taxon>
        <taxon>Spiralia</taxon>
        <taxon>Lophotrochozoa</taxon>
        <taxon>Mollusca</taxon>
        <taxon>Bivalvia</taxon>
        <taxon>Autobranchia</taxon>
        <taxon>Pteriomorphia</taxon>
        <taxon>Pterioida</taxon>
        <taxon>Pterioidea</taxon>
        <taxon>Pteriidae</taxon>
        <taxon>Pinctada</taxon>
    </lineage>
</organism>
<sequence>CLCNHCVAMPTILESRCCQVIGKVKEKADAANCKCITEHEGFSVNCTNIHVLETSYYEYHRINGPLEENQEIHE</sequence>
<evidence type="ECO:0000313" key="2">
    <source>
        <dbReference type="Proteomes" id="UP001186944"/>
    </source>
</evidence>
<protein>
    <submittedName>
        <fullName evidence="1">Uncharacterized protein</fullName>
    </submittedName>
</protein>
<evidence type="ECO:0000313" key="1">
    <source>
        <dbReference type="EMBL" id="KAK3104645.1"/>
    </source>
</evidence>
<dbReference type="PANTHER" id="PTHR36981">
    <property type="entry name" value="ZGC:195170"/>
    <property type="match status" value="1"/>
</dbReference>
<proteinExistence type="predicted"/>
<feature type="non-terminal residue" evidence="1">
    <location>
        <position position="1"/>
    </location>
</feature>
<dbReference type="Proteomes" id="UP001186944">
    <property type="component" value="Unassembled WGS sequence"/>
</dbReference>
<keyword evidence="2" id="KW-1185">Reference proteome</keyword>
<comment type="caution">
    <text evidence="1">The sequence shown here is derived from an EMBL/GenBank/DDBJ whole genome shotgun (WGS) entry which is preliminary data.</text>
</comment>
<dbReference type="EMBL" id="VSWD01000004">
    <property type="protein sequence ID" value="KAK3104645.1"/>
    <property type="molecule type" value="Genomic_DNA"/>
</dbReference>
<dbReference type="PANTHER" id="PTHR36981:SF1">
    <property type="entry name" value="P2X PURINORECEPTOR 7 INTRACELLULAR DOMAIN-CONTAINING PROTEIN"/>
    <property type="match status" value="1"/>
</dbReference>